<accession>A0A931AMY9</accession>
<keyword evidence="4 7" id="KW-0067">ATP-binding</keyword>
<organism evidence="7 8">
    <name type="scientific">Nonomuraea cypriaca</name>
    <dbReference type="NCBI Taxonomy" id="1187855"/>
    <lineage>
        <taxon>Bacteria</taxon>
        <taxon>Bacillati</taxon>
        <taxon>Actinomycetota</taxon>
        <taxon>Actinomycetes</taxon>
        <taxon>Streptosporangiales</taxon>
        <taxon>Streptosporangiaceae</taxon>
        <taxon>Nonomuraea</taxon>
    </lineage>
</organism>
<evidence type="ECO:0000313" key="8">
    <source>
        <dbReference type="Proteomes" id="UP000605361"/>
    </source>
</evidence>
<keyword evidence="3" id="KW-0547">Nucleotide-binding</keyword>
<sequence>MSETAFAMTDGRVSFDGKPVLRGIDLTVSPGEVVALLGANGSGKSTLVRALLGLTPLTAGQTLVYGAPPGRFRDWWRIGYVPQRLQVGGGVPATVREVVASGRIARQSRLRRTSAADRAAVAAALAAVGLSDRANDPVQSLSGGQQQRVLIARALAGEPDTYVMDEPTAGVDAGTQRLLADTLSGLVLGGKTVVLVAHELGPLEPIITRGVVIREGRVAHDGRPPRPEGDCARPGHEHQHPHAAEPAEGPLSGWPGEPLSGWQGEPLTGRQGESR</sequence>
<dbReference type="InterPro" id="IPR003593">
    <property type="entry name" value="AAA+_ATPase"/>
</dbReference>
<feature type="region of interest" description="Disordered" evidence="5">
    <location>
        <begin position="217"/>
        <end position="275"/>
    </location>
</feature>
<dbReference type="EMBL" id="JADOGI010000263">
    <property type="protein sequence ID" value="MBF8193195.1"/>
    <property type="molecule type" value="Genomic_DNA"/>
</dbReference>
<dbReference type="Pfam" id="PF00005">
    <property type="entry name" value="ABC_tran"/>
    <property type="match status" value="1"/>
</dbReference>
<dbReference type="InterPro" id="IPR027417">
    <property type="entry name" value="P-loop_NTPase"/>
</dbReference>
<dbReference type="RefSeq" id="WP_195902070.1">
    <property type="nucleotide sequence ID" value="NZ_JADOGI010000263.1"/>
</dbReference>
<name>A0A931AMY9_9ACTN</name>
<evidence type="ECO:0000313" key="7">
    <source>
        <dbReference type="EMBL" id="MBF8193195.1"/>
    </source>
</evidence>
<dbReference type="InterPro" id="IPR050153">
    <property type="entry name" value="Metal_Ion_Import_ABC"/>
</dbReference>
<dbReference type="GO" id="GO:0005524">
    <property type="term" value="F:ATP binding"/>
    <property type="evidence" value="ECO:0007669"/>
    <property type="project" value="UniProtKB-KW"/>
</dbReference>
<evidence type="ECO:0000256" key="5">
    <source>
        <dbReference type="SAM" id="MobiDB-lite"/>
    </source>
</evidence>
<evidence type="ECO:0000256" key="2">
    <source>
        <dbReference type="ARBA" id="ARBA00022448"/>
    </source>
</evidence>
<feature type="compositionally biased region" description="Basic and acidic residues" evidence="5">
    <location>
        <begin position="217"/>
        <end position="245"/>
    </location>
</feature>
<proteinExistence type="inferred from homology"/>
<dbReference type="Proteomes" id="UP000605361">
    <property type="component" value="Unassembled WGS sequence"/>
</dbReference>
<dbReference type="InterPro" id="IPR017871">
    <property type="entry name" value="ABC_transporter-like_CS"/>
</dbReference>
<evidence type="ECO:0000256" key="4">
    <source>
        <dbReference type="ARBA" id="ARBA00022840"/>
    </source>
</evidence>
<dbReference type="SUPFAM" id="SSF52540">
    <property type="entry name" value="P-loop containing nucleoside triphosphate hydrolases"/>
    <property type="match status" value="1"/>
</dbReference>
<protein>
    <submittedName>
        <fullName evidence="7">Metal ABC transporter ATP-binding protein</fullName>
    </submittedName>
</protein>
<evidence type="ECO:0000256" key="3">
    <source>
        <dbReference type="ARBA" id="ARBA00022741"/>
    </source>
</evidence>
<dbReference type="GO" id="GO:0016887">
    <property type="term" value="F:ATP hydrolysis activity"/>
    <property type="evidence" value="ECO:0007669"/>
    <property type="project" value="InterPro"/>
</dbReference>
<dbReference type="PROSITE" id="PS50893">
    <property type="entry name" value="ABC_TRANSPORTER_2"/>
    <property type="match status" value="1"/>
</dbReference>
<dbReference type="Gene3D" id="3.40.50.300">
    <property type="entry name" value="P-loop containing nucleotide triphosphate hydrolases"/>
    <property type="match status" value="1"/>
</dbReference>
<dbReference type="SMART" id="SM00382">
    <property type="entry name" value="AAA"/>
    <property type="match status" value="1"/>
</dbReference>
<comment type="similarity">
    <text evidence="1">Belongs to the ABC transporter superfamily.</text>
</comment>
<dbReference type="PANTHER" id="PTHR42734:SF5">
    <property type="entry name" value="IRON TRANSPORT SYSTEM ATP-BINDING PROTEIN HI_0361-RELATED"/>
    <property type="match status" value="1"/>
</dbReference>
<comment type="caution">
    <text evidence="7">The sequence shown here is derived from an EMBL/GenBank/DDBJ whole genome shotgun (WGS) entry which is preliminary data.</text>
</comment>
<dbReference type="PANTHER" id="PTHR42734">
    <property type="entry name" value="METAL TRANSPORT SYSTEM ATP-BINDING PROTEIN TM_0124-RELATED"/>
    <property type="match status" value="1"/>
</dbReference>
<keyword evidence="8" id="KW-1185">Reference proteome</keyword>
<evidence type="ECO:0000256" key="1">
    <source>
        <dbReference type="ARBA" id="ARBA00005417"/>
    </source>
</evidence>
<gene>
    <name evidence="7" type="ORF">ITP53_47510</name>
</gene>
<dbReference type="PROSITE" id="PS00211">
    <property type="entry name" value="ABC_TRANSPORTER_1"/>
    <property type="match status" value="1"/>
</dbReference>
<evidence type="ECO:0000259" key="6">
    <source>
        <dbReference type="PROSITE" id="PS50893"/>
    </source>
</evidence>
<dbReference type="AlphaFoldDB" id="A0A931AMY9"/>
<dbReference type="InterPro" id="IPR003439">
    <property type="entry name" value="ABC_transporter-like_ATP-bd"/>
</dbReference>
<reference evidence="7" key="1">
    <citation type="submission" date="2020-11" db="EMBL/GenBank/DDBJ databases">
        <title>Whole-genome analyses of Nonomuraea sp. K274.</title>
        <authorList>
            <person name="Veyisoglu A."/>
        </authorList>
    </citation>
    <scope>NUCLEOTIDE SEQUENCE</scope>
    <source>
        <strain evidence="7">K274</strain>
    </source>
</reference>
<keyword evidence="2" id="KW-0813">Transport</keyword>
<feature type="domain" description="ABC transporter" evidence="6">
    <location>
        <begin position="6"/>
        <end position="240"/>
    </location>
</feature>